<dbReference type="Proteomes" id="UP000885664">
    <property type="component" value="Unassembled WGS sequence"/>
</dbReference>
<evidence type="ECO:0000256" key="3">
    <source>
        <dbReference type="HAMAP-Rule" id="MF_00545"/>
    </source>
</evidence>
<dbReference type="HAMAP" id="MF_00545">
    <property type="entry name" value="Ribosomal_eS24"/>
    <property type="match status" value="1"/>
</dbReference>
<dbReference type="GO" id="GO:0006412">
    <property type="term" value="P:translation"/>
    <property type="evidence" value="ECO:0007669"/>
    <property type="project" value="UniProtKB-UniRule"/>
</dbReference>
<dbReference type="GO" id="GO:1990904">
    <property type="term" value="C:ribonucleoprotein complex"/>
    <property type="evidence" value="ECO:0007669"/>
    <property type="project" value="UniProtKB-KW"/>
</dbReference>
<dbReference type="GO" id="GO:0003735">
    <property type="term" value="F:structural constituent of ribosome"/>
    <property type="evidence" value="ECO:0007669"/>
    <property type="project" value="InterPro"/>
</dbReference>
<dbReference type="EMBL" id="DSFE01000046">
    <property type="protein sequence ID" value="HEU97612.1"/>
    <property type="molecule type" value="Genomic_DNA"/>
</dbReference>
<dbReference type="InterPro" id="IPR001976">
    <property type="entry name" value="Ribosomal_eS24"/>
</dbReference>
<keyword evidence="2 3" id="KW-0687">Ribonucleoprotein</keyword>
<dbReference type="InterPro" id="IPR053709">
    <property type="entry name" value="eRP_eS24_sf"/>
</dbReference>
<protein>
    <recommendedName>
        <fullName evidence="3">Small ribosomal subunit protein eS24</fullName>
    </recommendedName>
</protein>
<name>A0A7C2YLA6_9CREN</name>
<dbReference type="GO" id="GO:0005840">
    <property type="term" value="C:ribosome"/>
    <property type="evidence" value="ECO:0007669"/>
    <property type="project" value="UniProtKB-KW"/>
</dbReference>
<comment type="similarity">
    <text evidence="3">Belongs to the eukaryotic ribosomal protein eS24 family.</text>
</comment>
<gene>
    <name evidence="3" type="primary">rps24e</name>
    <name evidence="4" type="ORF">ENO36_01995</name>
</gene>
<dbReference type="PANTHER" id="PTHR10496">
    <property type="entry name" value="40S RIBOSOMAL PROTEIN S24"/>
    <property type="match status" value="1"/>
</dbReference>
<reference evidence="4" key="1">
    <citation type="journal article" date="2020" name="mSystems">
        <title>Genome- and Community-Level Interaction Insights into Carbon Utilization and Element Cycling Functions of Hydrothermarchaeota in Hydrothermal Sediment.</title>
        <authorList>
            <person name="Zhou Z."/>
            <person name="Liu Y."/>
            <person name="Xu W."/>
            <person name="Pan J."/>
            <person name="Luo Z.H."/>
            <person name="Li M."/>
        </authorList>
    </citation>
    <scope>NUCLEOTIDE SEQUENCE [LARGE SCALE GENOMIC DNA]</scope>
    <source>
        <strain evidence="4">SpSt-1259</strain>
    </source>
</reference>
<keyword evidence="1 3" id="KW-0689">Ribosomal protein</keyword>
<sequence>MSATTQKGRLIDLEDGITLEIIDEKQNFLLGRKELNGYIYHSGKGTPAIPVLREKISKKLGINLKNIYIRSLKTEYGASRSRILLHVYNNQKTAEEYEPKYIIERNKTLQEEIEEAEKKEKKG</sequence>
<dbReference type="Gene3D" id="3.30.70.3370">
    <property type="match status" value="1"/>
</dbReference>
<evidence type="ECO:0000256" key="2">
    <source>
        <dbReference type="ARBA" id="ARBA00023274"/>
    </source>
</evidence>
<dbReference type="AlphaFoldDB" id="A0A7C2YLA6"/>
<organism evidence="4">
    <name type="scientific">Fervidicoccus fontis</name>
    <dbReference type="NCBI Taxonomy" id="683846"/>
    <lineage>
        <taxon>Archaea</taxon>
        <taxon>Thermoproteota</taxon>
        <taxon>Thermoprotei</taxon>
        <taxon>Fervidicoccales</taxon>
        <taxon>Fervidicoccaceae</taxon>
        <taxon>Fervidicoccus</taxon>
    </lineage>
</organism>
<dbReference type="SUPFAM" id="SSF54189">
    <property type="entry name" value="Ribosomal proteins S24e, L23 and L15e"/>
    <property type="match status" value="1"/>
</dbReference>
<dbReference type="InterPro" id="IPR012678">
    <property type="entry name" value="Ribosomal_uL23/eL15/eS24_sf"/>
</dbReference>
<dbReference type="Pfam" id="PF01282">
    <property type="entry name" value="Ribosomal_S24e"/>
    <property type="match status" value="1"/>
</dbReference>
<proteinExistence type="inferred from homology"/>
<evidence type="ECO:0000256" key="1">
    <source>
        <dbReference type="ARBA" id="ARBA00022980"/>
    </source>
</evidence>
<accession>A0A7C2YLA6</accession>
<evidence type="ECO:0000313" key="4">
    <source>
        <dbReference type="EMBL" id="HEU97612.1"/>
    </source>
</evidence>
<comment type="caution">
    <text evidence="4">The sequence shown here is derived from an EMBL/GenBank/DDBJ whole genome shotgun (WGS) entry which is preliminary data.</text>
</comment>